<dbReference type="AlphaFoldDB" id="A0A4Z2HG07"/>
<organism evidence="1 2">
    <name type="scientific">Liparis tanakae</name>
    <name type="common">Tanaka's snailfish</name>
    <dbReference type="NCBI Taxonomy" id="230148"/>
    <lineage>
        <taxon>Eukaryota</taxon>
        <taxon>Metazoa</taxon>
        <taxon>Chordata</taxon>
        <taxon>Craniata</taxon>
        <taxon>Vertebrata</taxon>
        <taxon>Euteleostomi</taxon>
        <taxon>Actinopterygii</taxon>
        <taxon>Neopterygii</taxon>
        <taxon>Teleostei</taxon>
        <taxon>Neoteleostei</taxon>
        <taxon>Acanthomorphata</taxon>
        <taxon>Eupercaria</taxon>
        <taxon>Perciformes</taxon>
        <taxon>Cottioidei</taxon>
        <taxon>Cottales</taxon>
        <taxon>Liparidae</taxon>
        <taxon>Liparis</taxon>
    </lineage>
</organism>
<evidence type="ECO:0000313" key="1">
    <source>
        <dbReference type="EMBL" id="TNN64807.1"/>
    </source>
</evidence>
<keyword evidence="2" id="KW-1185">Reference proteome</keyword>
<dbReference type="EMBL" id="SRLO01000246">
    <property type="protein sequence ID" value="TNN64807.1"/>
    <property type="molecule type" value="Genomic_DNA"/>
</dbReference>
<name>A0A4Z2HG07_9TELE</name>
<sequence length="139" mass="14825">MNRVGQASPNGGCAAGFLAAELVPPTWSQTCNKQHTTVISCLLSIKSVCGCPATEGPVFPSDAVCSLRMIRQRGKMGGEVINHKMGKSSCSFCFMEEVQLSIPSPPLPTLNLYYRCKADSTQLKVSSETLRAAARSGVQ</sequence>
<gene>
    <name evidence="1" type="ORF">EYF80_025002</name>
</gene>
<accession>A0A4Z2HG07</accession>
<proteinExistence type="predicted"/>
<dbReference type="Proteomes" id="UP000314294">
    <property type="component" value="Unassembled WGS sequence"/>
</dbReference>
<reference evidence="1 2" key="1">
    <citation type="submission" date="2019-03" db="EMBL/GenBank/DDBJ databases">
        <title>First draft genome of Liparis tanakae, snailfish: a comprehensive survey of snailfish specific genes.</title>
        <authorList>
            <person name="Kim W."/>
            <person name="Song I."/>
            <person name="Jeong J.-H."/>
            <person name="Kim D."/>
            <person name="Kim S."/>
            <person name="Ryu S."/>
            <person name="Song J.Y."/>
            <person name="Lee S.K."/>
        </authorList>
    </citation>
    <scope>NUCLEOTIDE SEQUENCE [LARGE SCALE GENOMIC DNA]</scope>
    <source>
        <tissue evidence="1">Muscle</tissue>
    </source>
</reference>
<comment type="caution">
    <text evidence="1">The sequence shown here is derived from an EMBL/GenBank/DDBJ whole genome shotgun (WGS) entry which is preliminary data.</text>
</comment>
<evidence type="ECO:0000313" key="2">
    <source>
        <dbReference type="Proteomes" id="UP000314294"/>
    </source>
</evidence>
<protein>
    <submittedName>
        <fullName evidence="1">Uncharacterized protein</fullName>
    </submittedName>
</protein>